<feature type="transmembrane region" description="Helical" evidence="9">
    <location>
        <begin position="350"/>
        <end position="368"/>
    </location>
</feature>
<dbReference type="InterPro" id="IPR003663">
    <property type="entry name" value="Sugar/inositol_transpt"/>
</dbReference>
<feature type="region of interest" description="Disordered" evidence="8">
    <location>
        <begin position="1"/>
        <end position="20"/>
    </location>
</feature>
<dbReference type="SUPFAM" id="SSF103473">
    <property type="entry name" value="MFS general substrate transporter"/>
    <property type="match status" value="1"/>
</dbReference>
<dbReference type="InterPro" id="IPR020846">
    <property type="entry name" value="MFS_dom"/>
</dbReference>
<evidence type="ECO:0000256" key="7">
    <source>
        <dbReference type="RuleBase" id="RU003346"/>
    </source>
</evidence>
<dbReference type="PANTHER" id="PTHR48022">
    <property type="entry name" value="PLASTIDIC GLUCOSE TRANSPORTER 4"/>
    <property type="match status" value="1"/>
</dbReference>
<comment type="subcellular location">
    <subcellularLocation>
        <location evidence="1">Membrane</location>
        <topology evidence="1">Multi-pass membrane protein</topology>
    </subcellularLocation>
</comment>
<dbReference type="PROSITE" id="PS50850">
    <property type="entry name" value="MFS"/>
    <property type="match status" value="1"/>
</dbReference>
<reference evidence="12" key="2">
    <citation type="submission" date="2020-10" db="EMBL/GenBank/DDBJ databases">
        <title>High-Quality Genome Resource of Clonostachys rosea strain S41 by Oxford Nanopore Long-Read Sequencing.</title>
        <authorList>
            <person name="Wang H."/>
        </authorList>
    </citation>
    <scope>NUCLEOTIDE SEQUENCE</scope>
    <source>
        <strain evidence="12">S41</strain>
    </source>
</reference>
<dbReference type="PANTHER" id="PTHR48022:SF79">
    <property type="entry name" value="LACTOSE PERMEASE, PUTATIVE (AFU_ORTHOLOGUE AFUA_6G01860)-RELATED"/>
    <property type="match status" value="1"/>
</dbReference>
<dbReference type="PROSITE" id="PS00216">
    <property type="entry name" value="SUGAR_TRANSPORT_1"/>
    <property type="match status" value="2"/>
</dbReference>
<dbReference type="AlphaFoldDB" id="A0A0B7KKT5"/>
<dbReference type="Proteomes" id="UP000616885">
    <property type="component" value="Unassembled WGS sequence"/>
</dbReference>
<evidence type="ECO:0000256" key="1">
    <source>
        <dbReference type="ARBA" id="ARBA00004141"/>
    </source>
</evidence>
<feature type="transmembrane region" description="Helical" evidence="9">
    <location>
        <begin position="217"/>
        <end position="235"/>
    </location>
</feature>
<feature type="transmembrane region" description="Helical" evidence="9">
    <location>
        <begin position="445"/>
        <end position="462"/>
    </location>
</feature>
<sequence>MGNETASARERKRNDGHEVAHRKVESVALADAVAKDSPKYTTAAQFKLYGIMVFCTLNCIMNGYDGSVMGSINAMDTWHNYFGIGKTGSGIGLVTAIYPVGQVSGSFFAGLILDNFGRKVAMFIGACFIIIGSVVQATTANQNLNQFIGGRYLVGFGVPICVTAAPTYLVEMAYPTWRGLAGGAYNVFGWYLGAITATWTCYGTGLMPNQWSWRIPLIIQAVPAAIVACTVWLLPESPRWLCAKRREDEARDILVKYHGEGDPDSAVARLELEEMQQSLGTERESEHGQSRWWDYRVLFNSRPARYRMWIILMVAVFNQFTGGSVISYYLPTMIDAVGIKSARQQLLLNALNSIFSFCGGIAGAFFVDRLGRRPLLLWGVFITGLVYIPINVIAAKAGAKIETGAGYAFIAMIYLYGIVSSFSWTPLQALYPAEILNNDIRAKGIACKNFLGGLSGFINMYATPIALGNIGWKTYTIFLVLHAVHWILMYFVTVETKGRSLEEIEEIFNDPSPVKRSKQKYDVVISQGVGVKLDES</sequence>
<evidence type="ECO:0000256" key="9">
    <source>
        <dbReference type="SAM" id="Phobius"/>
    </source>
</evidence>
<dbReference type="NCBIfam" id="TIGR00879">
    <property type="entry name" value="SP"/>
    <property type="match status" value="1"/>
</dbReference>
<accession>A0A0B7KKT5</accession>
<dbReference type="FunFam" id="1.20.1250.20:FF:000134">
    <property type="entry name" value="MFS sugar transporter protein"/>
    <property type="match status" value="1"/>
</dbReference>
<dbReference type="EMBL" id="JADCTT010000003">
    <property type="protein sequence ID" value="KAF9755840.1"/>
    <property type="molecule type" value="Genomic_DNA"/>
</dbReference>
<feature type="transmembrane region" description="Helical" evidence="9">
    <location>
        <begin position="91"/>
        <end position="113"/>
    </location>
</feature>
<dbReference type="InterPro" id="IPR005829">
    <property type="entry name" value="Sugar_transporter_CS"/>
</dbReference>
<feature type="transmembrane region" description="Helical" evidence="9">
    <location>
        <begin position="182"/>
        <end position="205"/>
    </location>
</feature>
<evidence type="ECO:0000313" key="11">
    <source>
        <dbReference type="EMBL" id="CEO55281.1"/>
    </source>
</evidence>
<feature type="transmembrane region" description="Helical" evidence="9">
    <location>
        <begin position="152"/>
        <end position="170"/>
    </location>
</feature>
<feature type="transmembrane region" description="Helical" evidence="9">
    <location>
        <begin position="46"/>
        <end position="64"/>
    </location>
</feature>
<keyword evidence="5 9" id="KW-1133">Transmembrane helix</keyword>
<evidence type="ECO:0000313" key="12">
    <source>
        <dbReference type="EMBL" id="KAF9755840.1"/>
    </source>
</evidence>
<reference evidence="11" key="1">
    <citation type="submission" date="2015-01" db="EMBL/GenBank/DDBJ databases">
        <authorList>
            <person name="Durling Mikael"/>
        </authorList>
    </citation>
    <scope>NUCLEOTIDE SEQUENCE</scope>
</reference>
<protein>
    <recommendedName>
        <fullName evidence="10">Major facilitator superfamily (MFS) profile domain-containing protein</fullName>
    </recommendedName>
</protein>
<proteinExistence type="inferred from homology"/>
<feature type="transmembrane region" description="Helical" evidence="9">
    <location>
        <begin position="406"/>
        <end position="424"/>
    </location>
</feature>
<evidence type="ECO:0000256" key="3">
    <source>
        <dbReference type="ARBA" id="ARBA00022448"/>
    </source>
</evidence>
<feature type="transmembrane region" description="Helical" evidence="9">
    <location>
        <begin position="375"/>
        <end position="394"/>
    </location>
</feature>
<feature type="compositionally biased region" description="Basic and acidic residues" evidence="8">
    <location>
        <begin position="7"/>
        <end position="20"/>
    </location>
</feature>
<dbReference type="InterPro" id="IPR036259">
    <property type="entry name" value="MFS_trans_sf"/>
</dbReference>
<gene>
    <name evidence="11" type="ORF">BN869_000011339_1</name>
    <name evidence="12" type="ORF">IM811_011281</name>
</gene>
<feature type="transmembrane region" description="Helical" evidence="9">
    <location>
        <begin position="120"/>
        <end position="140"/>
    </location>
</feature>
<dbReference type="InterPro" id="IPR050360">
    <property type="entry name" value="MFS_Sugar_Transporters"/>
</dbReference>
<keyword evidence="3 7" id="KW-0813">Transport</keyword>
<keyword evidence="4 9" id="KW-0812">Transmembrane</keyword>
<dbReference type="GO" id="GO:0016020">
    <property type="term" value="C:membrane"/>
    <property type="evidence" value="ECO:0007669"/>
    <property type="project" value="UniProtKB-SubCell"/>
</dbReference>
<comment type="similarity">
    <text evidence="2 7">Belongs to the major facilitator superfamily. Sugar transporter (TC 2.A.1.1) family.</text>
</comment>
<dbReference type="EMBL" id="CDPU01000050">
    <property type="protein sequence ID" value="CEO55281.1"/>
    <property type="molecule type" value="Genomic_DNA"/>
</dbReference>
<organism evidence="11">
    <name type="scientific">Bionectria ochroleuca</name>
    <name type="common">Gliocladium roseum</name>
    <dbReference type="NCBI Taxonomy" id="29856"/>
    <lineage>
        <taxon>Eukaryota</taxon>
        <taxon>Fungi</taxon>
        <taxon>Dikarya</taxon>
        <taxon>Ascomycota</taxon>
        <taxon>Pezizomycotina</taxon>
        <taxon>Sordariomycetes</taxon>
        <taxon>Hypocreomycetidae</taxon>
        <taxon>Hypocreales</taxon>
        <taxon>Bionectriaceae</taxon>
        <taxon>Clonostachys</taxon>
    </lineage>
</organism>
<evidence type="ECO:0000256" key="6">
    <source>
        <dbReference type="ARBA" id="ARBA00023136"/>
    </source>
</evidence>
<dbReference type="InterPro" id="IPR005828">
    <property type="entry name" value="MFS_sugar_transport-like"/>
</dbReference>
<dbReference type="Pfam" id="PF00083">
    <property type="entry name" value="Sugar_tr"/>
    <property type="match status" value="1"/>
</dbReference>
<feature type="domain" description="Major facilitator superfamily (MFS) profile" evidence="10">
    <location>
        <begin position="51"/>
        <end position="497"/>
    </location>
</feature>
<evidence type="ECO:0000259" key="10">
    <source>
        <dbReference type="PROSITE" id="PS50850"/>
    </source>
</evidence>
<evidence type="ECO:0000256" key="4">
    <source>
        <dbReference type="ARBA" id="ARBA00022692"/>
    </source>
</evidence>
<evidence type="ECO:0000256" key="8">
    <source>
        <dbReference type="SAM" id="MobiDB-lite"/>
    </source>
</evidence>
<keyword evidence="6 9" id="KW-0472">Membrane</keyword>
<evidence type="ECO:0000256" key="5">
    <source>
        <dbReference type="ARBA" id="ARBA00022989"/>
    </source>
</evidence>
<dbReference type="Gene3D" id="1.20.1250.20">
    <property type="entry name" value="MFS general substrate transporter like domains"/>
    <property type="match status" value="1"/>
</dbReference>
<dbReference type="GO" id="GO:0005351">
    <property type="term" value="F:carbohydrate:proton symporter activity"/>
    <property type="evidence" value="ECO:0007669"/>
    <property type="project" value="TreeGrafter"/>
</dbReference>
<name>A0A0B7KKT5_BIOOC</name>
<evidence type="ECO:0000256" key="2">
    <source>
        <dbReference type="ARBA" id="ARBA00010992"/>
    </source>
</evidence>
<feature type="transmembrane region" description="Helical" evidence="9">
    <location>
        <begin position="309"/>
        <end position="330"/>
    </location>
</feature>
<feature type="transmembrane region" description="Helical" evidence="9">
    <location>
        <begin position="474"/>
        <end position="492"/>
    </location>
</feature>